<protein>
    <submittedName>
        <fullName evidence="1">Uncharacterized protein</fullName>
    </submittedName>
</protein>
<evidence type="ECO:0000313" key="2">
    <source>
        <dbReference type="Proteomes" id="UP000430232"/>
    </source>
</evidence>
<keyword evidence="2" id="KW-1185">Reference proteome</keyword>
<comment type="caution">
    <text evidence="1">The sequence shown here is derived from an EMBL/GenBank/DDBJ whole genome shotgun (WGS) entry which is preliminary data.</text>
</comment>
<reference evidence="1 2" key="1">
    <citation type="submission" date="2019-09" db="EMBL/GenBank/DDBJ databases">
        <title>Draft genome sequences of 48 bacterial type strains from the CCUG.</title>
        <authorList>
            <person name="Tunovic T."/>
            <person name="Pineiro-Iglesias B."/>
            <person name="Unosson C."/>
            <person name="Inganas E."/>
            <person name="Ohlen M."/>
            <person name="Cardew S."/>
            <person name="Jensie-Markopoulos S."/>
            <person name="Salva-Serra F."/>
            <person name="Jaen-Luchoro D."/>
            <person name="Karlsson R."/>
            <person name="Svensson-Stadler L."/>
            <person name="Chun J."/>
            <person name="Moore E."/>
        </authorList>
    </citation>
    <scope>NUCLEOTIDE SEQUENCE [LARGE SCALE GENOMIC DNA]</scope>
    <source>
        <strain evidence="1 2">CCUG 54555</strain>
    </source>
</reference>
<dbReference type="Proteomes" id="UP000430232">
    <property type="component" value="Unassembled WGS sequence"/>
</dbReference>
<sequence>MRRLYMPLASARMRAVLGAGIRLMDEHEGAVASGKREHRLIVRRADALMPPAPPSAPLGFIRG</sequence>
<evidence type="ECO:0000313" key="1">
    <source>
        <dbReference type="EMBL" id="KAB0631406.1"/>
    </source>
</evidence>
<dbReference type="AlphaFoldDB" id="A0A6H9TBS3"/>
<proteinExistence type="predicted"/>
<organism evidence="1 2">
    <name type="scientific">Burkholderia latens</name>
    <dbReference type="NCBI Taxonomy" id="488446"/>
    <lineage>
        <taxon>Bacteria</taxon>
        <taxon>Pseudomonadati</taxon>
        <taxon>Pseudomonadota</taxon>
        <taxon>Betaproteobacteria</taxon>
        <taxon>Burkholderiales</taxon>
        <taxon>Burkholderiaceae</taxon>
        <taxon>Burkholderia</taxon>
        <taxon>Burkholderia cepacia complex</taxon>
    </lineage>
</organism>
<gene>
    <name evidence="1" type="ORF">F7R21_31750</name>
</gene>
<dbReference type="OrthoDB" id="7348755at2"/>
<name>A0A6H9TBS3_9BURK</name>
<accession>A0A6H9TBS3</accession>
<dbReference type="EMBL" id="VZOJ01000166">
    <property type="protein sequence ID" value="KAB0631406.1"/>
    <property type="molecule type" value="Genomic_DNA"/>
</dbReference>